<gene>
    <name evidence="3" type="ORF">PGT21_000162</name>
    <name evidence="4" type="ORF">PGT21_001381</name>
    <name evidence="5" type="ORF">PGTUg99_000580</name>
    <name evidence="6" type="ORF">PGTUg99_006837</name>
</gene>
<evidence type="ECO:0000313" key="8">
    <source>
        <dbReference type="Proteomes" id="UP000325313"/>
    </source>
</evidence>
<dbReference type="EMBL" id="VSWC01000120">
    <property type="protein sequence ID" value="KAA1082022.1"/>
    <property type="molecule type" value="Genomic_DNA"/>
</dbReference>
<dbReference type="AlphaFoldDB" id="A0A5B0P6I6"/>
<protein>
    <recommendedName>
        <fullName evidence="2">Domain X domain-containing protein</fullName>
    </recommendedName>
</protein>
<keyword evidence="1" id="KW-0732">Signal</keyword>
<dbReference type="GO" id="GO:0006397">
    <property type="term" value="P:mRNA processing"/>
    <property type="evidence" value="ECO:0007669"/>
    <property type="project" value="InterPro"/>
</dbReference>
<dbReference type="InterPro" id="IPR024937">
    <property type="entry name" value="Domain_X"/>
</dbReference>
<keyword evidence="7" id="KW-1185">Reference proteome</keyword>
<evidence type="ECO:0000256" key="1">
    <source>
        <dbReference type="SAM" id="SignalP"/>
    </source>
</evidence>
<evidence type="ECO:0000313" key="4">
    <source>
        <dbReference type="EMBL" id="KAA1082028.1"/>
    </source>
</evidence>
<feature type="chain" id="PRO_5033474190" description="Domain X domain-containing protein" evidence="1">
    <location>
        <begin position="20"/>
        <end position="80"/>
    </location>
</feature>
<accession>A0A5B0P6I6</accession>
<feature type="signal peptide" evidence="1">
    <location>
        <begin position="1"/>
        <end position="19"/>
    </location>
</feature>
<dbReference type="GO" id="GO:0005737">
    <property type="term" value="C:cytoplasm"/>
    <property type="evidence" value="ECO:0007669"/>
    <property type="project" value="UniProtKB-ARBA"/>
</dbReference>
<evidence type="ECO:0000313" key="5">
    <source>
        <dbReference type="EMBL" id="KAA1097105.1"/>
    </source>
</evidence>
<dbReference type="EMBL" id="VDEP01000353">
    <property type="protein sequence ID" value="KAA1097111.1"/>
    <property type="molecule type" value="Genomic_DNA"/>
</dbReference>
<evidence type="ECO:0000313" key="3">
    <source>
        <dbReference type="EMBL" id="KAA1082022.1"/>
    </source>
</evidence>
<proteinExistence type="predicted"/>
<dbReference type="EMBL" id="VSWC01000120">
    <property type="protein sequence ID" value="KAA1082028.1"/>
    <property type="molecule type" value="Genomic_DNA"/>
</dbReference>
<comment type="caution">
    <text evidence="5">The sequence shown here is derived from an EMBL/GenBank/DDBJ whole genome shotgun (WGS) entry which is preliminary data.</text>
</comment>
<reference evidence="7 8" key="1">
    <citation type="submission" date="2019-05" db="EMBL/GenBank/DDBJ databases">
        <title>Emergence of the Ug99 lineage of the wheat stem rust pathogen through somatic hybridization.</title>
        <authorList>
            <person name="Li F."/>
            <person name="Upadhyaya N.M."/>
            <person name="Sperschneider J."/>
            <person name="Matny O."/>
            <person name="Nguyen-Phuc H."/>
            <person name="Mago R."/>
            <person name="Raley C."/>
            <person name="Miller M.E."/>
            <person name="Silverstein K.A.T."/>
            <person name="Henningsen E."/>
            <person name="Hirsch C.D."/>
            <person name="Visser B."/>
            <person name="Pretorius Z.A."/>
            <person name="Steffenson B.J."/>
            <person name="Schwessinger B."/>
            <person name="Dodds P.N."/>
            <person name="Figueroa M."/>
        </authorList>
    </citation>
    <scope>NUCLEOTIDE SEQUENCE [LARGE SCALE GENOMIC DNA]</scope>
    <source>
        <strain evidence="3">21-0</strain>
        <strain evidence="5 8">Ug99</strain>
    </source>
</reference>
<dbReference type="EMBL" id="VDEP01000353">
    <property type="protein sequence ID" value="KAA1097105.1"/>
    <property type="molecule type" value="Genomic_DNA"/>
</dbReference>
<name>A0A5B0P6I6_PUCGR</name>
<evidence type="ECO:0000313" key="7">
    <source>
        <dbReference type="Proteomes" id="UP000324748"/>
    </source>
</evidence>
<organism evidence="5 8">
    <name type="scientific">Puccinia graminis f. sp. tritici</name>
    <dbReference type="NCBI Taxonomy" id="56615"/>
    <lineage>
        <taxon>Eukaryota</taxon>
        <taxon>Fungi</taxon>
        <taxon>Dikarya</taxon>
        <taxon>Basidiomycota</taxon>
        <taxon>Pucciniomycotina</taxon>
        <taxon>Pucciniomycetes</taxon>
        <taxon>Pucciniales</taxon>
        <taxon>Pucciniaceae</taxon>
        <taxon>Puccinia</taxon>
    </lineage>
</organism>
<dbReference type="Proteomes" id="UP000324748">
    <property type="component" value="Unassembled WGS sequence"/>
</dbReference>
<sequence length="80" mass="8802">MANLILASLLRFVLKSSCAKLLAAKYSLDSQAKVYKKYGSSLTDPVSGQAFVKPEDSTHVLGFKKTAKPEIELNRRIMGK</sequence>
<evidence type="ECO:0000313" key="6">
    <source>
        <dbReference type="EMBL" id="KAA1097111.1"/>
    </source>
</evidence>
<dbReference type="Pfam" id="PF01348">
    <property type="entry name" value="Intron_maturas2"/>
    <property type="match status" value="1"/>
</dbReference>
<evidence type="ECO:0000259" key="2">
    <source>
        <dbReference type="Pfam" id="PF01348"/>
    </source>
</evidence>
<dbReference type="OrthoDB" id="3594036at2759"/>
<dbReference type="Proteomes" id="UP000325313">
    <property type="component" value="Unassembled WGS sequence"/>
</dbReference>
<feature type="domain" description="Domain X" evidence="2">
    <location>
        <begin position="6"/>
        <end position="57"/>
    </location>
</feature>